<name>A0A371FW82_MUCPR</name>
<keyword evidence="2" id="KW-1185">Reference proteome</keyword>
<dbReference type="Proteomes" id="UP000257109">
    <property type="component" value="Unassembled WGS sequence"/>
</dbReference>
<reference evidence="1" key="1">
    <citation type="submission" date="2018-05" db="EMBL/GenBank/DDBJ databases">
        <title>Draft genome of Mucuna pruriens seed.</title>
        <authorList>
            <person name="Nnadi N.E."/>
            <person name="Vos R."/>
            <person name="Hasami M.H."/>
            <person name="Devisetty U.K."/>
            <person name="Aguiy J.C."/>
        </authorList>
    </citation>
    <scope>NUCLEOTIDE SEQUENCE [LARGE SCALE GENOMIC DNA]</scope>
    <source>
        <strain evidence="1">JCA_2017</strain>
    </source>
</reference>
<comment type="caution">
    <text evidence="1">The sequence shown here is derived from an EMBL/GenBank/DDBJ whole genome shotgun (WGS) entry which is preliminary data.</text>
</comment>
<feature type="non-terminal residue" evidence="1">
    <location>
        <position position="1"/>
    </location>
</feature>
<organism evidence="1 2">
    <name type="scientific">Mucuna pruriens</name>
    <name type="common">Velvet bean</name>
    <name type="synonym">Dolichos pruriens</name>
    <dbReference type="NCBI Taxonomy" id="157652"/>
    <lineage>
        <taxon>Eukaryota</taxon>
        <taxon>Viridiplantae</taxon>
        <taxon>Streptophyta</taxon>
        <taxon>Embryophyta</taxon>
        <taxon>Tracheophyta</taxon>
        <taxon>Spermatophyta</taxon>
        <taxon>Magnoliopsida</taxon>
        <taxon>eudicotyledons</taxon>
        <taxon>Gunneridae</taxon>
        <taxon>Pentapetalae</taxon>
        <taxon>rosids</taxon>
        <taxon>fabids</taxon>
        <taxon>Fabales</taxon>
        <taxon>Fabaceae</taxon>
        <taxon>Papilionoideae</taxon>
        <taxon>50 kb inversion clade</taxon>
        <taxon>NPAAA clade</taxon>
        <taxon>indigoferoid/millettioid clade</taxon>
        <taxon>Phaseoleae</taxon>
        <taxon>Mucuna</taxon>
    </lineage>
</organism>
<dbReference type="EMBL" id="QJKJ01007605">
    <property type="protein sequence ID" value="RDX82569.1"/>
    <property type="molecule type" value="Genomic_DNA"/>
</dbReference>
<proteinExistence type="predicted"/>
<protein>
    <submittedName>
        <fullName evidence="1">Uncharacterized protein</fullName>
    </submittedName>
</protein>
<evidence type="ECO:0000313" key="2">
    <source>
        <dbReference type="Proteomes" id="UP000257109"/>
    </source>
</evidence>
<gene>
    <name evidence="1" type="ORF">CR513_36624</name>
</gene>
<sequence length="89" mass="10382">MNKKENIRRVVIPEEDTFALAYEEDEDEKANLCLMTDTTSEYENDEELTVPIKDAFEEDFKLLGIIATLIPQPISTFKFKYLNLQNLHP</sequence>
<dbReference type="AlphaFoldDB" id="A0A371FW82"/>
<accession>A0A371FW82</accession>
<evidence type="ECO:0000313" key="1">
    <source>
        <dbReference type="EMBL" id="RDX82569.1"/>
    </source>
</evidence>